<dbReference type="AlphaFoldDB" id="G0ND75"/>
<reference evidence="3" key="1">
    <citation type="submission" date="2011-07" db="EMBL/GenBank/DDBJ databases">
        <authorList>
            <consortium name="Caenorhabditis brenneri Sequencing and Analysis Consortium"/>
            <person name="Wilson R.K."/>
        </authorList>
    </citation>
    <scope>NUCLEOTIDE SEQUENCE [LARGE SCALE GENOMIC DNA]</scope>
    <source>
        <strain evidence="3">PB2801</strain>
    </source>
</reference>
<feature type="compositionally biased region" description="Basic and acidic residues" evidence="1">
    <location>
        <begin position="1"/>
        <end position="11"/>
    </location>
</feature>
<feature type="compositionally biased region" description="Basic and acidic residues" evidence="1">
    <location>
        <begin position="38"/>
        <end position="59"/>
    </location>
</feature>
<gene>
    <name evidence="2" type="ORF">CAEBREN_10990</name>
</gene>
<feature type="compositionally biased region" description="Basic and acidic residues" evidence="1">
    <location>
        <begin position="85"/>
        <end position="103"/>
    </location>
</feature>
<name>G0ND75_CAEBE</name>
<proteinExistence type="predicted"/>
<sequence>METDEKTDIEVARASSAEADSEQPGSPVSVPDHSSILLDEKKSDDEFKTETISREDKPMETTSAYRGGPCRLEDPSVNDSDDEDDIRRSSVDRKESQSPKQDSDPYVAWKNPAASVPSVSLISSNSINLLGGYEERSNEIEHLTLSLNNNCAVIPSTNMFLMAHENFEFCSVLADSDPAVLLDRIVATPVSPNSYRYTVPDSNYYLELKIKDQLIAIEKKKK</sequence>
<feature type="region of interest" description="Disordered" evidence="1">
    <location>
        <begin position="1"/>
        <end position="109"/>
    </location>
</feature>
<protein>
    <submittedName>
        <fullName evidence="2">Uncharacterized protein</fullName>
    </submittedName>
</protein>
<accession>G0ND75</accession>
<evidence type="ECO:0000313" key="2">
    <source>
        <dbReference type="EMBL" id="EGT58173.1"/>
    </source>
</evidence>
<dbReference type="Proteomes" id="UP000008068">
    <property type="component" value="Unassembled WGS sequence"/>
</dbReference>
<dbReference type="HOGENOM" id="CLU_1246322_0_0_1"/>
<evidence type="ECO:0000256" key="1">
    <source>
        <dbReference type="SAM" id="MobiDB-lite"/>
    </source>
</evidence>
<dbReference type="EMBL" id="GL379866">
    <property type="protein sequence ID" value="EGT58173.1"/>
    <property type="molecule type" value="Genomic_DNA"/>
</dbReference>
<evidence type="ECO:0000313" key="3">
    <source>
        <dbReference type="Proteomes" id="UP000008068"/>
    </source>
</evidence>
<keyword evidence="3" id="KW-1185">Reference proteome</keyword>
<organism evidence="3">
    <name type="scientific">Caenorhabditis brenneri</name>
    <name type="common">Nematode worm</name>
    <dbReference type="NCBI Taxonomy" id="135651"/>
    <lineage>
        <taxon>Eukaryota</taxon>
        <taxon>Metazoa</taxon>
        <taxon>Ecdysozoa</taxon>
        <taxon>Nematoda</taxon>
        <taxon>Chromadorea</taxon>
        <taxon>Rhabditida</taxon>
        <taxon>Rhabditina</taxon>
        <taxon>Rhabditomorpha</taxon>
        <taxon>Rhabditoidea</taxon>
        <taxon>Rhabditidae</taxon>
        <taxon>Peloderinae</taxon>
        <taxon>Caenorhabditis</taxon>
    </lineage>
</organism>
<dbReference type="InParanoid" id="G0ND75"/>